<sequence length="157" mass="17283">MSHRKVYSHGSIPFSWEDSPGVRKPATPGHDVQPYLVTPPSSDAIDTVVSKILPASPLAQKYAIPPPPRMLGALPRRTNSGKGFWGREADPFLTAYKECTKDAGTMAKCSGQIKKVNSKFGLRKLSCKSSCDVREDNFMSLSQLPPLPRDRTARTIR</sequence>
<name>A0A218W0P6_PUNGR</name>
<reference evidence="2" key="1">
    <citation type="journal article" date="2017" name="Plant J.">
        <title>The pomegranate (Punica granatum L.) genome and the genomics of punicalagin biosynthesis.</title>
        <authorList>
            <person name="Qin G."/>
            <person name="Xu C."/>
            <person name="Ming R."/>
            <person name="Tang H."/>
            <person name="Guyot R."/>
            <person name="Kramer E.M."/>
            <person name="Hu Y."/>
            <person name="Yi X."/>
            <person name="Qi Y."/>
            <person name="Xu X."/>
            <person name="Gao Z."/>
            <person name="Pan H."/>
            <person name="Jian J."/>
            <person name="Tian Y."/>
            <person name="Yue Z."/>
            <person name="Xu Y."/>
        </authorList>
    </citation>
    <scope>NUCLEOTIDE SEQUENCE [LARGE SCALE GENOMIC DNA]</scope>
    <source>
        <strain evidence="2">cv. Dabenzi</strain>
    </source>
</reference>
<evidence type="ECO:0000313" key="2">
    <source>
        <dbReference type="Proteomes" id="UP000197138"/>
    </source>
</evidence>
<dbReference type="PANTHER" id="PTHR33696">
    <property type="entry name" value="T22J18.15-RELATED"/>
    <property type="match status" value="1"/>
</dbReference>
<organism evidence="1 2">
    <name type="scientific">Punica granatum</name>
    <name type="common">Pomegranate</name>
    <dbReference type="NCBI Taxonomy" id="22663"/>
    <lineage>
        <taxon>Eukaryota</taxon>
        <taxon>Viridiplantae</taxon>
        <taxon>Streptophyta</taxon>
        <taxon>Embryophyta</taxon>
        <taxon>Tracheophyta</taxon>
        <taxon>Spermatophyta</taxon>
        <taxon>Magnoliopsida</taxon>
        <taxon>eudicotyledons</taxon>
        <taxon>Gunneridae</taxon>
        <taxon>Pentapetalae</taxon>
        <taxon>rosids</taxon>
        <taxon>malvids</taxon>
        <taxon>Myrtales</taxon>
        <taxon>Lythraceae</taxon>
        <taxon>Punica</taxon>
    </lineage>
</organism>
<accession>A0A218W0P6</accession>
<protein>
    <submittedName>
        <fullName evidence="1">Uncharacterized protein</fullName>
    </submittedName>
</protein>
<dbReference type="AlphaFoldDB" id="A0A218W0P6"/>
<comment type="caution">
    <text evidence="1">The sequence shown here is derived from an EMBL/GenBank/DDBJ whole genome shotgun (WGS) entry which is preliminary data.</text>
</comment>
<dbReference type="EMBL" id="MTKT01005569">
    <property type="protein sequence ID" value="OWM65692.1"/>
    <property type="molecule type" value="Genomic_DNA"/>
</dbReference>
<dbReference type="PANTHER" id="PTHR33696:SF24">
    <property type="entry name" value="FLZ-TYPE DOMAIN-CONTAINING PROTEIN"/>
    <property type="match status" value="1"/>
</dbReference>
<dbReference type="Proteomes" id="UP000197138">
    <property type="component" value="Unassembled WGS sequence"/>
</dbReference>
<proteinExistence type="predicted"/>
<evidence type="ECO:0000313" key="1">
    <source>
        <dbReference type="EMBL" id="OWM65692.1"/>
    </source>
</evidence>
<gene>
    <name evidence="1" type="ORF">CDL15_Pgr017189</name>
</gene>